<evidence type="ECO:0000313" key="2">
    <source>
        <dbReference type="Proteomes" id="UP000295662"/>
    </source>
</evidence>
<name>A0A4R7S177_9BACT</name>
<proteinExistence type="predicted"/>
<accession>A0A4R7S177</accession>
<dbReference type="EMBL" id="SOCA01000003">
    <property type="protein sequence ID" value="TDU71148.1"/>
    <property type="molecule type" value="Genomic_DNA"/>
</dbReference>
<evidence type="ECO:0000313" key="1">
    <source>
        <dbReference type="EMBL" id="TDU71148.1"/>
    </source>
</evidence>
<keyword evidence="2" id="KW-1185">Reference proteome</keyword>
<protein>
    <submittedName>
        <fullName evidence="1">Uncharacterized protein</fullName>
    </submittedName>
</protein>
<dbReference type="AlphaFoldDB" id="A0A4R7S177"/>
<comment type="caution">
    <text evidence="1">The sequence shown here is derived from an EMBL/GenBank/DDBJ whole genome shotgun (WGS) entry which is preliminary data.</text>
</comment>
<organism evidence="1 2">
    <name type="scientific">Prosthecobacter fusiformis</name>
    <dbReference type="NCBI Taxonomy" id="48464"/>
    <lineage>
        <taxon>Bacteria</taxon>
        <taxon>Pseudomonadati</taxon>
        <taxon>Verrucomicrobiota</taxon>
        <taxon>Verrucomicrobiia</taxon>
        <taxon>Verrucomicrobiales</taxon>
        <taxon>Verrucomicrobiaceae</taxon>
        <taxon>Prosthecobacter</taxon>
    </lineage>
</organism>
<reference evidence="1 2" key="1">
    <citation type="submission" date="2019-03" db="EMBL/GenBank/DDBJ databases">
        <title>Genomic Encyclopedia of Archaeal and Bacterial Type Strains, Phase II (KMG-II): from individual species to whole genera.</title>
        <authorList>
            <person name="Goeker M."/>
        </authorList>
    </citation>
    <scope>NUCLEOTIDE SEQUENCE [LARGE SCALE GENOMIC DNA]</scope>
    <source>
        <strain evidence="1 2">ATCC 25309</strain>
    </source>
</reference>
<gene>
    <name evidence="1" type="ORF">EI77_02267</name>
</gene>
<dbReference type="Proteomes" id="UP000295662">
    <property type="component" value="Unassembled WGS sequence"/>
</dbReference>
<sequence length="43" mass="5379">MYRQFKYMVNTIGYTGLEIEIEYQKSHSCEKLFYDCFIINRFR</sequence>